<dbReference type="Gene3D" id="3.40.630.30">
    <property type="match status" value="1"/>
</dbReference>
<dbReference type="InterPro" id="IPR038740">
    <property type="entry name" value="BioF2-like_GNAT_dom"/>
</dbReference>
<keyword evidence="3" id="KW-1185">Reference proteome</keyword>
<dbReference type="Pfam" id="PF13480">
    <property type="entry name" value="Acetyltransf_6"/>
    <property type="match status" value="1"/>
</dbReference>
<accession>A0A1W2AIX8</accession>
<gene>
    <name evidence="2" type="ORF">SAMN05660733_00713</name>
</gene>
<protein>
    <submittedName>
        <fullName evidence="2">Acetyltransferase (GNAT) domain-containing protein</fullName>
    </submittedName>
</protein>
<keyword evidence="2" id="KW-0808">Transferase</keyword>
<reference evidence="3" key="1">
    <citation type="submission" date="2017-04" db="EMBL/GenBank/DDBJ databases">
        <authorList>
            <person name="Varghese N."/>
            <person name="Submissions S."/>
        </authorList>
    </citation>
    <scope>NUCLEOTIDE SEQUENCE [LARGE SCALE GENOMIC DNA]</scope>
    <source>
        <strain evidence="3">DSM 44073</strain>
    </source>
</reference>
<feature type="domain" description="BioF2-like acetyltransferase" evidence="1">
    <location>
        <begin position="214"/>
        <end position="353"/>
    </location>
</feature>
<name>A0A1W2AIX8_9PSEU</name>
<proteinExistence type="predicted"/>
<evidence type="ECO:0000313" key="3">
    <source>
        <dbReference type="Proteomes" id="UP000192840"/>
    </source>
</evidence>
<dbReference type="EMBL" id="FWYC01000003">
    <property type="protein sequence ID" value="SMC60593.1"/>
    <property type="molecule type" value="Genomic_DNA"/>
</dbReference>
<sequence>MGGVGRIVTQAGAELPSWDWEFERENLREAWPYITPTWLRSAESAMTEGEPFHTTAHRLRNEDALLPGYIYTTPPDLDFDPRTYLGWQPSPDVQACCGGAELPQSAVDRVSALGVDAFFPALMLGSPLGYRTEAAFTFWTPELFRHLVTASVQAAQERGVQCVVAPWIPDRMGNQHLVTALERLGAAVGFRGTEDFLQLTADNYADHVARMPSRKRRRLNLDRQAAVDAGVTFDRIEKDELANNAARVAELTMMNRQRYGASARFEHNETVLRQLLSEGVDVRCWVGRRGDEIVGVCLGFRKHDRIYIKSVGFDYTALGERSSVYFVLMFDLPVADAYAEGVRQVEFGMGSHEAKIVRGCESRNISSAFIMTDPELRPEVAGLLEEYSAQRASMFGAEPVLAHS</sequence>
<dbReference type="Proteomes" id="UP000192840">
    <property type="component" value="Unassembled WGS sequence"/>
</dbReference>
<dbReference type="SUPFAM" id="SSF55729">
    <property type="entry name" value="Acyl-CoA N-acyltransferases (Nat)"/>
    <property type="match status" value="1"/>
</dbReference>
<dbReference type="STRING" id="40571.SAMN05660733_00713"/>
<evidence type="ECO:0000259" key="1">
    <source>
        <dbReference type="Pfam" id="PF13480"/>
    </source>
</evidence>
<dbReference type="AlphaFoldDB" id="A0A1W2AIX8"/>
<organism evidence="2 3">
    <name type="scientific">Lentzea albidocapillata</name>
    <dbReference type="NCBI Taxonomy" id="40571"/>
    <lineage>
        <taxon>Bacteria</taxon>
        <taxon>Bacillati</taxon>
        <taxon>Actinomycetota</taxon>
        <taxon>Actinomycetes</taxon>
        <taxon>Pseudonocardiales</taxon>
        <taxon>Pseudonocardiaceae</taxon>
        <taxon>Lentzea</taxon>
    </lineage>
</organism>
<evidence type="ECO:0000313" key="2">
    <source>
        <dbReference type="EMBL" id="SMC60593.1"/>
    </source>
</evidence>
<dbReference type="InterPro" id="IPR016181">
    <property type="entry name" value="Acyl_CoA_acyltransferase"/>
</dbReference>
<dbReference type="GO" id="GO:0016740">
    <property type="term" value="F:transferase activity"/>
    <property type="evidence" value="ECO:0007669"/>
    <property type="project" value="UniProtKB-KW"/>
</dbReference>